<evidence type="ECO:0000256" key="1">
    <source>
        <dbReference type="SAM" id="MobiDB-lite"/>
    </source>
</evidence>
<proteinExistence type="predicted"/>
<protein>
    <recommendedName>
        <fullName evidence="4">AIM24 family protein</fullName>
    </recommendedName>
</protein>
<dbReference type="OrthoDB" id="9779518at2"/>
<reference evidence="2 3" key="1">
    <citation type="submission" date="2018-10" db="EMBL/GenBank/DDBJ databases">
        <title>Isolation from soil.</title>
        <authorList>
            <person name="Hu J."/>
        </authorList>
    </citation>
    <scope>NUCLEOTIDE SEQUENCE [LARGE SCALE GENOMIC DNA]</scope>
    <source>
        <strain evidence="2 3">NEAU-Ht49</strain>
    </source>
</reference>
<evidence type="ECO:0008006" key="4">
    <source>
        <dbReference type="Google" id="ProtNLM"/>
    </source>
</evidence>
<dbReference type="AlphaFoldDB" id="A0A3M2MAS2"/>
<keyword evidence="3" id="KW-1185">Reference proteome</keyword>
<gene>
    <name evidence="2" type="ORF">EBO15_08625</name>
</gene>
<dbReference type="InterPro" id="IPR036983">
    <property type="entry name" value="AIM24_sf"/>
</dbReference>
<dbReference type="EMBL" id="RFFG01000011">
    <property type="protein sequence ID" value="RMI45963.1"/>
    <property type="molecule type" value="Genomic_DNA"/>
</dbReference>
<comment type="caution">
    <text evidence="2">The sequence shown here is derived from an EMBL/GenBank/DDBJ whole genome shotgun (WGS) entry which is preliminary data.</text>
</comment>
<dbReference type="SUPFAM" id="SSF51219">
    <property type="entry name" value="TRAP-like"/>
    <property type="match status" value="1"/>
</dbReference>
<feature type="region of interest" description="Disordered" evidence="1">
    <location>
        <begin position="1"/>
        <end position="25"/>
    </location>
</feature>
<name>A0A3M2MAS2_9ACTN</name>
<dbReference type="Pfam" id="PF01987">
    <property type="entry name" value="AIM24"/>
    <property type="match status" value="1"/>
</dbReference>
<evidence type="ECO:0000313" key="2">
    <source>
        <dbReference type="EMBL" id="RMI45963.1"/>
    </source>
</evidence>
<organism evidence="2 3">
    <name type="scientific">Actinomadura harenae</name>
    <dbReference type="NCBI Taxonomy" id="2483351"/>
    <lineage>
        <taxon>Bacteria</taxon>
        <taxon>Bacillati</taxon>
        <taxon>Actinomycetota</taxon>
        <taxon>Actinomycetes</taxon>
        <taxon>Streptosporangiales</taxon>
        <taxon>Thermomonosporaceae</taxon>
        <taxon>Actinomadura</taxon>
    </lineage>
</organism>
<feature type="compositionally biased region" description="Polar residues" evidence="1">
    <location>
        <begin position="1"/>
        <end position="12"/>
    </location>
</feature>
<evidence type="ECO:0000313" key="3">
    <source>
        <dbReference type="Proteomes" id="UP000282674"/>
    </source>
</evidence>
<dbReference type="InterPro" id="IPR002838">
    <property type="entry name" value="AIM24"/>
</dbReference>
<dbReference type="InterPro" id="IPR016031">
    <property type="entry name" value="Trp_RNA-bd_attenuator-like_dom"/>
</dbReference>
<sequence>MTDNQPGNQPGNPSDDPTGDQPAPRTGGRYVCRYCRQPSDPNSRTCPLCGAPVDVRASVSMSGWTKQPAVRDMAHIQFGRSRCQIEGTLVPVADFALASGEWIYFSHKNLLWADPAAQLTNMGLKGGWKRMMAGLPLIMLVGQGPGRIALADNHAGDIVVLPLQQGQSMWVREHRFLVATGNVAYDWTSTGIWYDTRKGDDRERHWPMGQFGDVFTAQNGPGLLLLHSPGNTFVRDLAPGEPLLIQPSALLYRDVTVEAHLHLEYPRDVGRSALGALFGNRYSNRSILARLVGPGRVAVQSVYERPEDALPVVRHSRATKRNW</sequence>
<dbReference type="RefSeq" id="WP_122193796.1">
    <property type="nucleotide sequence ID" value="NZ_JBHSKC010000010.1"/>
</dbReference>
<dbReference type="Gene3D" id="3.60.160.10">
    <property type="entry name" value="Mitochondrial biogenesis AIM24"/>
    <property type="match status" value="1"/>
</dbReference>
<dbReference type="Proteomes" id="UP000282674">
    <property type="component" value="Unassembled WGS sequence"/>
</dbReference>
<accession>A0A3M2MAS2</accession>